<evidence type="ECO:0000259" key="8">
    <source>
        <dbReference type="Pfam" id="PF18052"/>
    </source>
</evidence>
<dbReference type="Pfam" id="PF18052">
    <property type="entry name" value="Rx_N"/>
    <property type="match status" value="1"/>
</dbReference>
<dbReference type="GO" id="GO:0002758">
    <property type="term" value="P:innate immune response-activating signaling pathway"/>
    <property type="evidence" value="ECO:0007669"/>
    <property type="project" value="UniProtKB-ARBA"/>
</dbReference>
<dbReference type="InterPro" id="IPR044974">
    <property type="entry name" value="Disease_R_plants"/>
</dbReference>
<organism evidence="11 12">
    <name type="scientific">Sorghum bicolor</name>
    <name type="common">Sorghum</name>
    <name type="synonym">Sorghum vulgare</name>
    <dbReference type="NCBI Taxonomy" id="4558"/>
    <lineage>
        <taxon>Eukaryota</taxon>
        <taxon>Viridiplantae</taxon>
        <taxon>Streptophyta</taxon>
        <taxon>Embryophyta</taxon>
        <taxon>Tracheophyta</taxon>
        <taxon>Spermatophyta</taxon>
        <taxon>Magnoliopsida</taxon>
        <taxon>Liliopsida</taxon>
        <taxon>Poales</taxon>
        <taxon>Poaceae</taxon>
        <taxon>PACMAD clade</taxon>
        <taxon>Panicoideae</taxon>
        <taxon>Andropogonodae</taxon>
        <taxon>Andropogoneae</taxon>
        <taxon>Sorghinae</taxon>
        <taxon>Sorghum</taxon>
    </lineage>
</organism>
<dbReference type="Pfam" id="PF23559">
    <property type="entry name" value="WHD_DRP"/>
    <property type="match status" value="1"/>
</dbReference>
<dbReference type="PANTHER" id="PTHR23155:SF1201">
    <property type="entry name" value="OS02G0301800 PROTEIN"/>
    <property type="match status" value="1"/>
</dbReference>
<keyword evidence="3" id="KW-0677">Repeat</keyword>
<dbReference type="AlphaFoldDB" id="A0A921U9N9"/>
<evidence type="ECO:0000259" key="7">
    <source>
        <dbReference type="Pfam" id="PF00931"/>
    </source>
</evidence>
<dbReference type="Gene3D" id="3.40.50.300">
    <property type="entry name" value="P-loop containing nucleotide triphosphate hydrolases"/>
    <property type="match status" value="1"/>
</dbReference>
<dbReference type="Proteomes" id="UP000807115">
    <property type="component" value="Chromosome 7"/>
</dbReference>
<dbReference type="GO" id="GO:0043531">
    <property type="term" value="F:ADP binding"/>
    <property type="evidence" value="ECO:0007669"/>
    <property type="project" value="InterPro"/>
</dbReference>
<feature type="domain" description="Disease resistance R13L4/SHOC-2-like LRR" evidence="10">
    <location>
        <begin position="557"/>
        <end position="927"/>
    </location>
</feature>
<dbReference type="InterPro" id="IPR032675">
    <property type="entry name" value="LRR_dom_sf"/>
</dbReference>
<dbReference type="Gene3D" id="3.80.10.10">
    <property type="entry name" value="Ribonuclease Inhibitor"/>
    <property type="match status" value="1"/>
</dbReference>
<accession>A0A921U9N9</accession>
<sequence length="944" mass="104353">MEIAAATVGSVLPKLQAYLLLKHDGDHHDAELLSRELTSIHAALRDAAARGHASPGLPHDDEQEGRAWAGAARELAYDVDDAIDALLVTSSLQPAREQDGGDDLPRSPMPISLQELLQRATDLSGSRLRRIIAVAGEVPVPPAAAMHSDLDDEVVLVGADGARDRLIRRLRLRGDDNIDGGEVDACDRKVKAVAIVGSAGLGKTALARSAYGVLQPQFDCAAFVSVGFRPHIESVLQSLLRQLGFTGDAAATEEPRDERKLINQLLEFLKNKRYLIVLDDLWDGLSWDKIRCALTDNNNGSRIIATTRNFDVADQVGTPYELKPLSAEDSRTLFFRTVCGHEDKRCPDDEFTKVAETISKKCSGVPLAIVTLAKMLATKMGDKKEWHKVRGYIGSGLENTLDVKNMRMVTSLGYYNLPPHLRACLLYMSVFPEDYEIRRDRLVWRWIAEGFVQFEDSKVESLFELGESYVDELVNRSMIQLLDVDYADDGGRDECCCSVSFPLMDLISHLSSQETFITVLDDEQQACPSGQQIRRASFRGRSKTEDSSSLASISMPQLRSLSVFSPGNAESIDLSTAGFLRVLDLEGCDLSRSHLLQDHIGSLIHLRYLGLRDTRIASVPENIGKLRSLQTLDLADNTKVDELPASVVQLRQLMCLRVDYLTRVPTGIGSLTALEELSDVSTREAPDVVEELGGLTKLRVLRMTLWKPSRRQEEALLHSLRGMQNIQVLDVYVTGGGGGGGGDCSQRLDMVREAWAPPRRLREFHARAMNCYSSSLRVLPVWIDAPATPRLAVLIVQLQELRQQDVEALGRLPALRVLRVDPYANKEPLVVPGGAFPRLTECRFRDSDLGPVFQRGAAPRLRRLEFCFRVRNTIDLGNDGFDFGLGNLESLEEAVVYVGCQESTEPEAEAAEAALRGAADAHPNRANFDVITFGEELMCFDDDN</sequence>
<protein>
    <recommendedName>
        <fullName evidence="13">NB-ARC domain-containing protein</fullName>
    </recommendedName>
</protein>
<dbReference type="Pfam" id="PF00931">
    <property type="entry name" value="NB-ARC"/>
    <property type="match status" value="1"/>
</dbReference>
<evidence type="ECO:0000313" key="12">
    <source>
        <dbReference type="Proteomes" id="UP000807115"/>
    </source>
</evidence>
<feature type="domain" description="Disease resistance protein winged helix" evidence="9">
    <location>
        <begin position="430"/>
        <end position="494"/>
    </location>
</feature>
<evidence type="ECO:0000256" key="6">
    <source>
        <dbReference type="ARBA" id="ARBA00023054"/>
    </source>
</evidence>
<dbReference type="FunFam" id="1.10.10.10:FF:000322">
    <property type="entry name" value="Probable disease resistance protein At1g63360"/>
    <property type="match status" value="1"/>
</dbReference>
<evidence type="ECO:0000256" key="5">
    <source>
        <dbReference type="ARBA" id="ARBA00022821"/>
    </source>
</evidence>
<dbReference type="Pfam" id="PF23598">
    <property type="entry name" value="LRR_14"/>
    <property type="match status" value="1"/>
</dbReference>
<evidence type="ECO:0000256" key="2">
    <source>
        <dbReference type="ARBA" id="ARBA00022614"/>
    </source>
</evidence>
<reference evidence="11" key="2">
    <citation type="submission" date="2020-10" db="EMBL/GenBank/DDBJ databases">
        <authorList>
            <person name="Cooper E.A."/>
            <person name="Brenton Z.W."/>
            <person name="Flinn B.S."/>
            <person name="Jenkins J."/>
            <person name="Shu S."/>
            <person name="Flowers D."/>
            <person name="Luo F."/>
            <person name="Wang Y."/>
            <person name="Xia P."/>
            <person name="Barry K."/>
            <person name="Daum C."/>
            <person name="Lipzen A."/>
            <person name="Yoshinaga Y."/>
            <person name="Schmutz J."/>
            <person name="Saski C."/>
            <person name="Vermerris W."/>
            <person name="Kresovich S."/>
        </authorList>
    </citation>
    <scope>NUCLEOTIDE SEQUENCE</scope>
</reference>
<dbReference type="Gene3D" id="1.20.5.4130">
    <property type="match status" value="1"/>
</dbReference>
<dbReference type="InterPro" id="IPR041118">
    <property type="entry name" value="Rx_N"/>
</dbReference>
<evidence type="ECO:0000256" key="3">
    <source>
        <dbReference type="ARBA" id="ARBA00022737"/>
    </source>
</evidence>
<keyword evidence="2" id="KW-0433">Leucine-rich repeat</keyword>
<gene>
    <name evidence="11" type="ORF">BDA96_07G121900</name>
</gene>
<evidence type="ECO:0000259" key="10">
    <source>
        <dbReference type="Pfam" id="PF23598"/>
    </source>
</evidence>
<dbReference type="InterPro" id="IPR058922">
    <property type="entry name" value="WHD_DRP"/>
</dbReference>
<proteinExistence type="inferred from homology"/>
<feature type="domain" description="NB-ARC" evidence="7">
    <location>
        <begin position="189"/>
        <end position="340"/>
    </location>
</feature>
<reference evidence="11" key="1">
    <citation type="journal article" date="2019" name="BMC Genomics">
        <title>A new reference genome for Sorghum bicolor reveals high levels of sequence similarity between sweet and grain genotypes: implications for the genetics of sugar metabolism.</title>
        <authorList>
            <person name="Cooper E.A."/>
            <person name="Brenton Z.W."/>
            <person name="Flinn B.S."/>
            <person name="Jenkins J."/>
            <person name="Shu S."/>
            <person name="Flowers D."/>
            <person name="Luo F."/>
            <person name="Wang Y."/>
            <person name="Xia P."/>
            <person name="Barry K."/>
            <person name="Daum C."/>
            <person name="Lipzen A."/>
            <person name="Yoshinaga Y."/>
            <person name="Schmutz J."/>
            <person name="Saski C."/>
            <person name="Vermerris W."/>
            <person name="Kresovich S."/>
        </authorList>
    </citation>
    <scope>NUCLEOTIDE SEQUENCE</scope>
</reference>
<comment type="caution">
    <text evidence="11">The sequence shown here is derived from an EMBL/GenBank/DDBJ whole genome shotgun (WGS) entry which is preliminary data.</text>
</comment>
<dbReference type="SUPFAM" id="SSF52540">
    <property type="entry name" value="P-loop containing nucleoside triphosphate hydrolases"/>
    <property type="match status" value="1"/>
</dbReference>
<evidence type="ECO:0000259" key="9">
    <source>
        <dbReference type="Pfam" id="PF23559"/>
    </source>
</evidence>
<dbReference type="InterPro" id="IPR055414">
    <property type="entry name" value="LRR_R13L4/SHOC2-like"/>
</dbReference>
<dbReference type="InterPro" id="IPR042197">
    <property type="entry name" value="Apaf_helical"/>
</dbReference>
<dbReference type="SUPFAM" id="SSF52047">
    <property type="entry name" value="RNI-like"/>
    <property type="match status" value="1"/>
</dbReference>
<dbReference type="InterPro" id="IPR036388">
    <property type="entry name" value="WH-like_DNA-bd_sf"/>
</dbReference>
<evidence type="ECO:0000313" key="11">
    <source>
        <dbReference type="EMBL" id="KAG0523423.1"/>
    </source>
</evidence>
<dbReference type="InterPro" id="IPR002182">
    <property type="entry name" value="NB-ARC"/>
</dbReference>
<dbReference type="PANTHER" id="PTHR23155">
    <property type="entry name" value="DISEASE RESISTANCE PROTEIN RP"/>
    <property type="match status" value="1"/>
</dbReference>
<evidence type="ECO:0008006" key="13">
    <source>
        <dbReference type="Google" id="ProtNLM"/>
    </source>
</evidence>
<dbReference type="Gene3D" id="1.10.8.430">
    <property type="entry name" value="Helical domain of apoptotic protease-activating factors"/>
    <property type="match status" value="1"/>
</dbReference>
<dbReference type="GO" id="GO:0009626">
    <property type="term" value="P:plant-type hypersensitive response"/>
    <property type="evidence" value="ECO:0007669"/>
    <property type="project" value="UniProtKB-ARBA"/>
</dbReference>
<dbReference type="InterPro" id="IPR027417">
    <property type="entry name" value="P-loop_NTPase"/>
</dbReference>
<evidence type="ECO:0000256" key="4">
    <source>
        <dbReference type="ARBA" id="ARBA00022741"/>
    </source>
</evidence>
<dbReference type="Gene3D" id="1.10.10.10">
    <property type="entry name" value="Winged helix-like DNA-binding domain superfamily/Winged helix DNA-binding domain"/>
    <property type="match status" value="1"/>
</dbReference>
<name>A0A921U9N9_SORBI</name>
<dbReference type="GO" id="GO:0042742">
    <property type="term" value="P:defense response to bacterium"/>
    <property type="evidence" value="ECO:0007669"/>
    <property type="project" value="UniProtKB-ARBA"/>
</dbReference>
<keyword evidence="6" id="KW-0175">Coiled coil</keyword>
<feature type="domain" description="Disease resistance N-terminal" evidence="8">
    <location>
        <begin position="8"/>
        <end position="91"/>
    </location>
</feature>
<dbReference type="EMBL" id="CM027686">
    <property type="protein sequence ID" value="KAG0523423.1"/>
    <property type="molecule type" value="Genomic_DNA"/>
</dbReference>
<comment type="similarity">
    <text evidence="1">Belongs to the disease resistance NB-LRR family.</text>
</comment>
<dbReference type="PRINTS" id="PR00364">
    <property type="entry name" value="DISEASERSIST"/>
</dbReference>
<keyword evidence="4" id="KW-0547">Nucleotide-binding</keyword>
<evidence type="ECO:0000256" key="1">
    <source>
        <dbReference type="ARBA" id="ARBA00008894"/>
    </source>
</evidence>
<keyword evidence="5" id="KW-0611">Plant defense</keyword>